<protein>
    <submittedName>
        <fullName evidence="1">Uncharacterized protein</fullName>
    </submittedName>
</protein>
<name>A0A9R1LHR3_WHEAT</name>
<reference evidence="1" key="1">
    <citation type="journal article" date="2017" name="Gigascience">
        <title>The first near-complete assembly of the hexaploid bread wheat genome, Triticum aestivum.</title>
        <authorList>
            <person name="Zimin A.V."/>
            <person name="Puiu D."/>
            <person name="Hall R."/>
            <person name="Kingan S."/>
            <person name="Clavijo B.J."/>
            <person name="Salzberg S.L."/>
        </authorList>
    </citation>
    <scope>NUCLEOTIDE SEQUENCE</scope>
    <source>
        <tissue evidence="1">Leaf</tissue>
    </source>
</reference>
<comment type="caution">
    <text evidence="1">The sequence shown here is derived from an EMBL/GenBank/DDBJ whole genome shotgun (WGS) entry which is preliminary data.</text>
</comment>
<dbReference type="AlphaFoldDB" id="A0A9R1LHR3"/>
<evidence type="ECO:0000313" key="1">
    <source>
        <dbReference type="EMBL" id="KAF7089100.1"/>
    </source>
</evidence>
<evidence type="ECO:0000313" key="2">
    <source>
        <dbReference type="EMBL" id="KAF7089113.1"/>
    </source>
</evidence>
<dbReference type="EMBL" id="CM022228">
    <property type="protein sequence ID" value="KAF7089100.1"/>
    <property type="molecule type" value="Genomic_DNA"/>
</dbReference>
<feature type="non-terminal residue" evidence="1">
    <location>
        <position position="1"/>
    </location>
</feature>
<accession>A0A9R1LHR3</accession>
<dbReference type="OrthoDB" id="1720422at2759"/>
<dbReference type="Proteomes" id="UP000815260">
    <property type="component" value="Chromosome 6D"/>
</dbReference>
<reference evidence="1" key="2">
    <citation type="submission" date="2020-03" db="EMBL/GenBank/DDBJ databases">
        <title>The second near-complete assembly of the hexaploid bread wheat (Triticum aestivum) genome.</title>
        <authorList>
            <person name="Zimin A.V."/>
            <person name="Puiu D."/>
            <person name="Shumante A."/>
            <person name="Alonge M."/>
            <person name="Salzberg S.L."/>
        </authorList>
    </citation>
    <scope>NUCLEOTIDE SEQUENCE</scope>
    <source>
        <tissue evidence="1">Leaf</tissue>
    </source>
</reference>
<sequence>IHWPYRYVPMFGETNYDPSRQYAPIPTGEQLEALGKGIE</sequence>
<organism evidence="1">
    <name type="scientific">Triticum aestivum</name>
    <name type="common">Wheat</name>
    <dbReference type="NCBI Taxonomy" id="4565"/>
    <lineage>
        <taxon>Eukaryota</taxon>
        <taxon>Viridiplantae</taxon>
        <taxon>Streptophyta</taxon>
        <taxon>Embryophyta</taxon>
        <taxon>Tracheophyta</taxon>
        <taxon>Spermatophyta</taxon>
        <taxon>Magnoliopsida</taxon>
        <taxon>Liliopsida</taxon>
        <taxon>Poales</taxon>
        <taxon>Poaceae</taxon>
        <taxon>BOP clade</taxon>
        <taxon>Pooideae</taxon>
        <taxon>Triticodae</taxon>
        <taxon>Triticeae</taxon>
        <taxon>Triticinae</taxon>
        <taxon>Triticum</taxon>
    </lineage>
</organism>
<proteinExistence type="predicted"/>
<feature type="non-terminal residue" evidence="1">
    <location>
        <position position="39"/>
    </location>
</feature>
<dbReference type="EMBL" id="CM022228">
    <property type="protein sequence ID" value="KAF7089113.1"/>
    <property type="molecule type" value="Genomic_DNA"/>
</dbReference>
<gene>
    <name evidence="1" type="ORF">CFC21_092146</name>
    <name evidence="2" type="ORF">CFC21_092150</name>
</gene>